<evidence type="ECO:0000313" key="1">
    <source>
        <dbReference type="EMBL" id="JAH45756.1"/>
    </source>
</evidence>
<organism evidence="1">
    <name type="scientific">Anguilla anguilla</name>
    <name type="common">European freshwater eel</name>
    <name type="synonym">Muraena anguilla</name>
    <dbReference type="NCBI Taxonomy" id="7936"/>
    <lineage>
        <taxon>Eukaryota</taxon>
        <taxon>Metazoa</taxon>
        <taxon>Chordata</taxon>
        <taxon>Craniata</taxon>
        <taxon>Vertebrata</taxon>
        <taxon>Euteleostomi</taxon>
        <taxon>Actinopterygii</taxon>
        <taxon>Neopterygii</taxon>
        <taxon>Teleostei</taxon>
        <taxon>Anguilliformes</taxon>
        <taxon>Anguillidae</taxon>
        <taxon>Anguilla</taxon>
    </lineage>
</organism>
<proteinExistence type="predicted"/>
<accession>A0A0E9SWV5</accession>
<dbReference type="EMBL" id="GBXM01062821">
    <property type="protein sequence ID" value="JAH45756.1"/>
    <property type="molecule type" value="Transcribed_RNA"/>
</dbReference>
<name>A0A0E9SWV5_ANGAN</name>
<protein>
    <submittedName>
        <fullName evidence="1">Uncharacterized protein</fullName>
    </submittedName>
</protein>
<sequence>MLRWELNYPMLSVCSH</sequence>
<dbReference type="AlphaFoldDB" id="A0A0E9SWV5"/>
<reference evidence="1" key="1">
    <citation type="submission" date="2014-11" db="EMBL/GenBank/DDBJ databases">
        <authorList>
            <person name="Amaro Gonzalez C."/>
        </authorList>
    </citation>
    <scope>NUCLEOTIDE SEQUENCE</scope>
</reference>
<reference evidence="1" key="2">
    <citation type="journal article" date="2015" name="Fish Shellfish Immunol.">
        <title>Early steps in the European eel (Anguilla anguilla)-Vibrio vulnificus interaction in the gills: Role of the RtxA13 toxin.</title>
        <authorList>
            <person name="Callol A."/>
            <person name="Pajuelo D."/>
            <person name="Ebbesson L."/>
            <person name="Teles M."/>
            <person name="MacKenzie S."/>
            <person name="Amaro C."/>
        </authorList>
    </citation>
    <scope>NUCLEOTIDE SEQUENCE</scope>
</reference>